<dbReference type="EMBL" id="AB168266">
    <property type="protein sequence ID" value="BAE00390.1"/>
    <property type="molecule type" value="mRNA"/>
</dbReference>
<organism evidence="1">
    <name type="scientific">Macaca fascicularis</name>
    <name type="common">Crab-eating macaque</name>
    <name type="synonym">Cynomolgus monkey</name>
    <dbReference type="NCBI Taxonomy" id="9541"/>
    <lineage>
        <taxon>Eukaryota</taxon>
        <taxon>Metazoa</taxon>
        <taxon>Chordata</taxon>
        <taxon>Craniata</taxon>
        <taxon>Vertebrata</taxon>
        <taxon>Euteleostomi</taxon>
        <taxon>Mammalia</taxon>
        <taxon>Eutheria</taxon>
        <taxon>Euarchontoglires</taxon>
        <taxon>Primates</taxon>
        <taxon>Haplorrhini</taxon>
        <taxon>Catarrhini</taxon>
        <taxon>Cercopithecidae</taxon>
        <taxon>Cercopithecinae</taxon>
        <taxon>Macaca</taxon>
    </lineage>
</organism>
<proteinExistence type="evidence at transcript level"/>
<reference evidence="1" key="2">
    <citation type="submission" date="2005-06" db="EMBL/GenBank/DDBJ databases">
        <title>DNA sequences of macaque genes expressed in brain or testis and its evolutionary implications.</title>
        <authorList>
            <consortium name="International consortium for macaque cDNA sequencing and analysis"/>
        </authorList>
    </citation>
    <scope>NUCLEOTIDE SEQUENCE</scope>
</reference>
<evidence type="ECO:0000313" key="1">
    <source>
        <dbReference type="EMBL" id="BAE00390.1"/>
    </source>
</evidence>
<dbReference type="AlphaFoldDB" id="Q4R931"/>
<sequence>MLHVVEAVHSKTPDGAIHMVGEWRLPRCAEPSWEPRLSCIRELGMRCRRAKGTAAPGTLEH</sequence>
<protein>
    <submittedName>
        <fullName evidence="1">Testis cDNA clone: QtsA-10820, similar to human FGFR1 oncogene partner (FGFR1OP), transcript variant2</fullName>
    </submittedName>
</protein>
<accession>Q4R931</accession>
<name>Q4R931_MACFA</name>
<reference evidence="1" key="1">
    <citation type="journal article" date="2005" name="Mol. Biol. Evol.">
        <title>Substitution rate and structural divergence of 5'UTR evolution: comparative analysis between human and cynomolgus monkey cDNAs.</title>
        <authorList>
            <person name="Osada N."/>
            <person name="Hirata M."/>
            <person name="Tanuma R."/>
            <person name="Kusuda J."/>
            <person name="Hida M."/>
            <person name="Suzuki Y."/>
            <person name="Sugano S."/>
            <person name="Gojobori T."/>
            <person name="Shen C.K."/>
            <person name="Wu C.I."/>
            <person name="Hashimoto K."/>
        </authorList>
    </citation>
    <scope>NUCLEOTIDE SEQUENCE</scope>
</reference>